<evidence type="ECO:0000313" key="1">
    <source>
        <dbReference type="EMBL" id="KAL2653851.1"/>
    </source>
</evidence>
<proteinExistence type="predicted"/>
<name>A0ABD1ZQW7_9MARC</name>
<organism evidence="1 2">
    <name type="scientific">Riccia fluitans</name>
    <dbReference type="NCBI Taxonomy" id="41844"/>
    <lineage>
        <taxon>Eukaryota</taxon>
        <taxon>Viridiplantae</taxon>
        <taxon>Streptophyta</taxon>
        <taxon>Embryophyta</taxon>
        <taxon>Marchantiophyta</taxon>
        <taxon>Marchantiopsida</taxon>
        <taxon>Marchantiidae</taxon>
        <taxon>Marchantiales</taxon>
        <taxon>Ricciaceae</taxon>
        <taxon>Riccia</taxon>
    </lineage>
</organism>
<gene>
    <name evidence="1" type="ORF">R1flu_021979</name>
</gene>
<reference evidence="1 2" key="1">
    <citation type="submission" date="2024-09" db="EMBL/GenBank/DDBJ databases">
        <title>Chromosome-scale assembly of Riccia fluitans.</title>
        <authorList>
            <person name="Paukszto L."/>
            <person name="Sawicki J."/>
            <person name="Karawczyk K."/>
            <person name="Piernik-Szablinska J."/>
            <person name="Szczecinska M."/>
            <person name="Mazdziarz M."/>
        </authorList>
    </citation>
    <scope>NUCLEOTIDE SEQUENCE [LARGE SCALE GENOMIC DNA]</scope>
    <source>
        <strain evidence="1">Rf_01</strain>
        <tissue evidence="1">Aerial parts of the thallus</tissue>
    </source>
</reference>
<protein>
    <submittedName>
        <fullName evidence="1">Uncharacterized protein</fullName>
    </submittedName>
</protein>
<evidence type="ECO:0000313" key="2">
    <source>
        <dbReference type="Proteomes" id="UP001605036"/>
    </source>
</evidence>
<keyword evidence="2" id="KW-1185">Reference proteome</keyword>
<dbReference type="AlphaFoldDB" id="A0ABD1ZQW7"/>
<dbReference type="EMBL" id="JBHFFA010000001">
    <property type="protein sequence ID" value="KAL2653851.1"/>
    <property type="molecule type" value="Genomic_DNA"/>
</dbReference>
<dbReference type="Proteomes" id="UP001605036">
    <property type="component" value="Unassembled WGS sequence"/>
</dbReference>
<comment type="caution">
    <text evidence="1">The sequence shown here is derived from an EMBL/GenBank/DDBJ whole genome shotgun (WGS) entry which is preliminary data.</text>
</comment>
<accession>A0ABD1ZQW7</accession>
<sequence>MDSGEAGIISSMNCHYGEKWKAAFARDCDLWIFEVSNLLDKDWLVGFLRRLKQVQLLDFFQRTIQVVAPRALILDFILESRVDRSSNPKGVLRYELQGFQGTALPIELTRETFAEILGLPTVESDTALSEYRIPKAFQASAVEWLGQTYSGTICKCPQMRISPSTGFAECTQCCSQRPETFWLCEEIKDSSIKHLIHFIGLWIHNARNTACLRRAAISSIVEALNSESARQIWTDEVWTNFLWTMEKLREAGSRNIRCESSFNTAGVISAILFGATRKLQGWNQAWEIWEKESDTPVIRTCREAISHVRMLKDTAAIGLVNGLTLMGENIDFMEEDSC</sequence>